<organism evidence="1 2">
    <name type="scientific">Dreissena polymorpha</name>
    <name type="common">Zebra mussel</name>
    <name type="synonym">Mytilus polymorpha</name>
    <dbReference type="NCBI Taxonomy" id="45954"/>
    <lineage>
        <taxon>Eukaryota</taxon>
        <taxon>Metazoa</taxon>
        <taxon>Spiralia</taxon>
        <taxon>Lophotrochozoa</taxon>
        <taxon>Mollusca</taxon>
        <taxon>Bivalvia</taxon>
        <taxon>Autobranchia</taxon>
        <taxon>Heteroconchia</taxon>
        <taxon>Euheterodonta</taxon>
        <taxon>Imparidentia</taxon>
        <taxon>Neoheterodontei</taxon>
        <taxon>Myida</taxon>
        <taxon>Dreissenoidea</taxon>
        <taxon>Dreissenidae</taxon>
        <taxon>Dreissena</taxon>
    </lineage>
</organism>
<protein>
    <submittedName>
        <fullName evidence="1">Uncharacterized protein</fullName>
    </submittedName>
</protein>
<accession>A0A9D4DR47</accession>
<sequence length="62" mass="7133">MRGEYTIQRGALVTMVNLVKVTIQEWGMEHPVSVVDNRLVVDEQRRNGEEKVCQAVLVRPRV</sequence>
<evidence type="ECO:0000313" key="1">
    <source>
        <dbReference type="EMBL" id="KAH3753703.1"/>
    </source>
</evidence>
<keyword evidence="2" id="KW-1185">Reference proteome</keyword>
<dbReference type="AlphaFoldDB" id="A0A9D4DR47"/>
<gene>
    <name evidence="1" type="ORF">DPMN_188346</name>
</gene>
<name>A0A9D4DR47_DREPO</name>
<reference evidence="1" key="1">
    <citation type="journal article" date="2019" name="bioRxiv">
        <title>The Genome of the Zebra Mussel, Dreissena polymorpha: A Resource for Invasive Species Research.</title>
        <authorList>
            <person name="McCartney M.A."/>
            <person name="Auch B."/>
            <person name="Kono T."/>
            <person name="Mallez S."/>
            <person name="Zhang Y."/>
            <person name="Obille A."/>
            <person name="Becker A."/>
            <person name="Abrahante J.E."/>
            <person name="Garbe J."/>
            <person name="Badalamenti J.P."/>
            <person name="Herman A."/>
            <person name="Mangelson H."/>
            <person name="Liachko I."/>
            <person name="Sullivan S."/>
            <person name="Sone E.D."/>
            <person name="Koren S."/>
            <person name="Silverstein K.A.T."/>
            <person name="Beckman K.B."/>
            <person name="Gohl D.M."/>
        </authorList>
    </citation>
    <scope>NUCLEOTIDE SEQUENCE</scope>
    <source>
        <strain evidence="1">Duluth1</strain>
        <tissue evidence="1">Whole animal</tissue>
    </source>
</reference>
<comment type="caution">
    <text evidence="1">The sequence shown here is derived from an EMBL/GenBank/DDBJ whole genome shotgun (WGS) entry which is preliminary data.</text>
</comment>
<proteinExistence type="predicted"/>
<dbReference type="Proteomes" id="UP000828390">
    <property type="component" value="Unassembled WGS sequence"/>
</dbReference>
<dbReference type="EMBL" id="JAIWYP010000010">
    <property type="protein sequence ID" value="KAH3753703.1"/>
    <property type="molecule type" value="Genomic_DNA"/>
</dbReference>
<evidence type="ECO:0000313" key="2">
    <source>
        <dbReference type="Proteomes" id="UP000828390"/>
    </source>
</evidence>
<reference evidence="1" key="2">
    <citation type="submission" date="2020-11" db="EMBL/GenBank/DDBJ databases">
        <authorList>
            <person name="McCartney M.A."/>
            <person name="Auch B."/>
            <person name="Kono T."/>
            <person name="Mallez S."/>
            <person name="Becker A."/>
            <person name="Gohl D.M."/>
            <person name="Silverstein K.A.T."/>
            <person name="Koren S."/>
            <person name="Bechman K.B."/>
            <person name="Herman A."/>
            <person name="Abrahante J.E."/>
            <person name="Garbe J."/>
        </authorList>
    </citation>
    <scope>NUCLEOTIDE SEQUENCE</scope>
    <source>
        <strain evidence="1">Duluth1</strain>
        <tissue evidence="1">Whole animal</tissue>
    </source>
</reference>